<dbReference type="PANTHER" id="PTHR30294:SF47">
    <property type="entry name" value="INNER MEMBRANE TRANSPORT PERMEASE YHHJ"/>
    <property type="match status" value="1"/>
</dbReference>
<evidence type="ECO:0000256" key="4">
    <source>
        <dbReference type="ARBA" id="ARBA00022989"/>
    </source>
</evidence>
<dbReference type="PANTHER" id="PTHR30294">
    <property type="entry name" value="MEMBRANE COMPONENT OF ABC TRANSPORTER YHHJ-RELATED"/>
    <property type="match status" value="1"/>
</dbReference>
<feature type="transmembrane region" description="Helical" evidence="6">
    <location>
        <begin position="186"/>
        <end position="209"/>
    </location>
</feature>
<name>A0A378U4C9_MYROD</name>
<evidence type="ECO:0000256" key="5">
    <source>
        <dbReference type="ARBA" id="ARBA00023136"/>
    </source>
</evidence>
<evidence type="ECO:0000256" key="2">
    <source>
        <dbReference type="ARBA" id="ARBA00022475"/>
    </source>
</evidence>
<feature type="domain" description="ABC-2 type transporter transmembrane" evidence="7">
    <location>
        <begin position="21"/>
        <end position="367"/>
    </location>
</feature>
<feature type="transmembrane region" description="Helical" evidence="6">
    <location>
        <begin position="21"/>
        <end position="39"/>
    </location>
</feature>
<evidence type="ECO:0000259" key="7">
    <source>
        <dbReference type="Pfam" id="PF12698"/>
    </source>
</evidence>
<evidence type="ECO:0000313" key="9">
    <source>
        <dbReference type="Proteomes" id="UP000255024"/>
    </source>
</evidence>
<feature type="transmembrane region" description="Helical" evidence="6">
    <location>
        <begin position="229"/>
        <end position="250"/>
    </location>
</feature>
<accession>A0A378U4C9</accession>
<evidence type="ECO:0000256" key="6">
    <source>
        <dbReference type="SAM" id="Phobius"/>
    </source>
</evidence>
<comment type="subcellular location">
    <subcellularLocation>
        <location evidence="1">Cell membrane</location>
        <topology evidence="1">Multi-pass membrane protein</topology>
    </subcellularLocation>
</comment>
<dbReference type="Pfam" id="PF12698">
    <property type="entry name" value="ABC2_membrane_3"/>
    <property type="match status" value="1"/>
</dbReference>
<proteinExistence type="predicted"/>
<keyword evidence="2" id="KW-1003">Cell membrane</keyword>
<organism evidence="8 9">
    <name type="scientific">Myroides odoratus</name>
    <name type="common">Flavobacterium odoratum</name>
    <dbReference type="NCBI Taxonomy" id="256"/>
    <lineage>
        <taxon>Bacteria</taxon>
        <taxon>Pseudomonadati</taxon>
        <taxon>Bacteroidota</taxon>
        <taxon>Flavobacteriia</taxon>
        <taxon>Flavobacteriales</taxon>
        <taxon>Flavobacteriaceae</taxon>
        <taxon>Myroides</taxon>
    </lineage>
</organism>
<evidence type="ECO:0000256" key="1">
    <source>
        <dbReference type="ARBA" id="ARBA00004651"/>
    </source>
</evidence>
<feature type="transmembrane region" description="Helical" evidence="6">
    <location>
        <begin position="359"/>
        <end position="378"/>
    </location>
</feature>
<gene>
    <name evidence="8" type="primary">ybhS_1</name>
    <name evidence="8" type="ORF">NCTC11179_03678</name>
</gene>
<keyword evidence="5 6" id="KW-0472">Membrane</keyword>
<sequence length="388" mass="43524">MSKGFLSLFKEEFKRMLTTPRILVLILGIPLLLFLYYGALLQEGVSRDLPVTILDLDKSSTSRKLASFIDASAAMQIVYEVNDELEGQKTVRRGDSFALIIIPKDFQKNVQKGVKTNVTCYYNGQYLLPAGLIQRDFQTAAGYLAAGVRTISLEQGGLMPNQALAAVAPIKVEEHVLFNPYTSYEYYLGLAFMPMALQIIMLVVSIYVFGVDLKYRKGKELLERANNKIWVVAIAKILPYTLIFMVLGLYMNSYVFYKLSMPFKGNFFVLNAFFFLFILVCQSMGFFLASVMNSLRIALTIGGAYAAVAFSFAGYTFPPEGMSGFVRGVNYVFPFHSYMRFVVNYAIRGISFNAEQAGYLIAFAVFICLGLIGIPFYYKKLQKGGYDA</sequence>
<feature type="transmembrane region" description="Helical" evidence="6">
    <location>
        <begin position="297"/>
        <end position="317"/>
    </location>
</feature>
<dbReference type="EMBL" id="UGQL01000002">
    <property type="protein sequence ID" value="STZ70145.1"/>
    <property type="molecule type" value="Genomic_DNA"/>
</dbReference>
<dbReference type="GO" id="GO:0005886">
    <property type="term" value="C:plasma membrane"/>
    <property type="evidence" value="ECO:0007669"/>
    <property type="project" value="UniProtKB-SubCell"/>
</dbReference>
<evidence type="ECO:0000313" key="8">
    <source>
        <dbReference type="EMBL" id="STZ70145.1"/>
    </source>
</evidence>
<dbReference type="Proteomes" id="UP000255024">
    <property type="component" value="Unassembled WGS sequence"/>
</dbReference>
<keyword evidence="9" id="KW-1185">Reference proteome</keyword>
<dbReference type="Gene3D" id="3.40.1710.10">
    <property type="entry name" value="abc type-2 transporter like domain"/>
    <property type="match status" value="1"/>
</dbReference>
<dbReference type="InterPro" id="IPR013525">
    <property type="entry name" value="ABC2_TM"/>
</dbReference>
<evidence type="ECO:0000256" key="3">
    <source>
        <dbReference type="ARBA" id="ARBA00022692"/>
    </source>
</evidence>
<dbReference type="RefSeq" id="WP_115092695.1">
    <property type="nucleotide sequence ID" value="NZ_CP068107.1"/>
</dbReference>
<feature type="transmembrane region" description="Helical" evidence="6">
    <location>
        <begin position="270"/>
        <end position="290"/>
    </location>
</feature>
<reference evidence="8 9" key="1">
    <citation type="submission" date="2018-06" db="EMBL/GenBank/DDBJ databases">
        <authorList>
            <consortium name="Pathogen Informatics"/>
            <person name="Doyle S."/>
        </authorList>
    </citation>
    <scope>NUCLEOTIDE SEQUENCE [LARGE SCALE GENOMIC DNA]</scope>
    <source>
        <strain evidence="8 9">NCTC11179</strain>
    </source>
</reference>
<keyword evidence="4 6" id="KW-1133">Transmembrane helix</keyword>
<dbReference type="GO" id="GO:0140359">
    <property type="term" value="F:ABC-type transporter activity"/>
    <property type="evidence" value="ECO:0007669"/>
    <property type="project" value="InterPro"/>
</dbReference>
<keyword evidence="3 6" id="KW-0812">Transmembrane</keyword>
<protein>
    <submittedName>
        <fullName evidence="8">Inner membrane transport permease ybhS</fullName>
    </submittedName>
</protein>
<dbReference type="AlphaFoldDB" id="A0A378U4C9"/>
<dbReference type="InterPro" id="IPR051449">
    <property type="entry name" value="ABC-2_transporter_component"/>
</dbReference>